<dbReference type="SUPFAM" id="SSF51905">
    <property type="entry name" value="FAD/NAD(P)-binding domain"/>
    <property type="match status" value="1"/>
</dbReference>
<dbReference type="PRINTS" id="PR00945">
    <property type="entry name" value="HGRDTASE"/>
</dbReference>
<dbReference type="AlphaFoldDB" id="A0A081LAC2"/>
<keyword evidence="3" id="KW-1185">Reference proteome</keyword>
<evidence type="ECO:0000313" key="2">
    <source>
        <dbReference type="EMBL" id="KEP26198.1"/>
    </source>
</evidence>
<dbReference type="GO" id="GO:0050660">
    <property type="term" value="F:flavin adenine dinucleotide binding"/>
    <property type="evidence" value="ECO:0007669"/>
    <property type="project" value="TreeGrafter"/>
</dbReference>
<protein>
    <recommendedName>
        <fullName evidence="1">FAD/NAD(P)-binding domain-containing protein</fullName>
    </recommendedName>
</protein>
<dbReference type="Gene3D" id="3.50.50.60">
    <property type="entry name" value="FAD/NAD(P)-binding domain"/>
    <property type="match status" value="1"/>
</dbReference>
<dbReference type="GO" id="GO:0003955">
    <property type="term" value="F:NAD(P)H dehydrogenase (quinone) activity"/>
    <property type="evidence" value="ECO:0007669"/>
    <property type="project" value="TreeGrafter"/>
</dbReference>
<evidence type="ECO:0000259" key="1">
    <source>
        <dbReference type="Pfam" id="PF07992"/>
    </source>
</evidence>
<organism evidence="2 3">
    <name type="scientific">Bacillus zhangzhouensis</name>
    <dbReference type="NCBI Taxonomy" id="1178540"/>
    <lineage>
        <taxon>Bacteria</taxon>
        <taxon>Bacillati</taxon>
        <taxon>Bacillota</taxon>
        <taxon>Bacilli</taxon>
        <taxon>Bacillales</taxon>
        <taxon>Bacillaceae</taxon>
        <taxon>Bacillus</taxon>
    </lineage>
</organism>
<dbReference type="EMBL" id="JOTP01000012">
    <property type="protein sequence ID" value="KEP26198.1"/>
    <property type="molecule type" value="Genomic_DNA"/>
</dbReference>
<reference evidence="2 3" key="1">
    <citation type="submission" date="2012-09" db="EMBL/GenBank/DDBJ databases">
        <title>Genome Sequence of Bacillus sp. DW5-4.</title>
        <authorList>
            <person name="Lai Q."/>
            <person name="Liu Y."/>
            <person name="Shao Z."/>
        </authorList>
    </citation>
    <scope>NUCLEOTIDE SEQUENCE [LARGE SCALE GENOMIC DNA]</scope>
    <source>
        <strain evidence="2 3">DW5-4</strain>
    </source>
</reference>
<accession>A0A081LAC2</accession>
<proteinExistence type="predicted"/>
<comment type="caution">
    <text evidence="2">The sequence shown here is derived from an EMBL/GenBank/DDBJ whole genome shotgun (WGS) entry which is preliminary data.</text>
</comment>
<evidence type="ECO:0000313" key="3">
    <source>
        <dbReference type="Proteomes" id="UP000028091"/>
    </source>
</evidence>
<feature type="domain" description="FAD/NAD(P)-binding" evidence="1">
    <location>
        <begin position="2"/>
        <end position="72"/>
    </location>
</feature>
<dbReference type="Pfam" id="PF07992">
    <property type="entry name" value="Pyr_redox_2"/>
    <property type="match status" value="1"/>
</dbReference>
<dbReference type="InterPro" id="IPR023753">
    <property type="entry name" value="FAD/NAD-binding_dom"/>
</dbReference>
<dbReference type="PANTHER" id="PTHR43014:SF4">
    <property type="entry name" value="PYRIDINE NUCLEOTIDE-DISULFIDE OXIDOREDUCTASE RCLA-RELATED"/>
    <property type="match status" value="1"/>
</dbReference>
<dbReference type="PANTHER" id="PTHR43014">
    <property type="entry name" value="MERCURIC REDUCTASE"/>
    <property type="match status" value="1"/>
</dbReference>
<gene>
    <name evidence="2" type="ORF">BA70_04090</name>
</gene>
<dbReference type="InterPro" id="IPR036188">
    <property type="entry name" value="FAD/NAD-bd_sf"/>
</dbReference>
<dbReference type="eggNOG" id="COG1249">
    <property type="taxonomic scope" value="Bacteria"/>
</dbReference>
<dbReference type="Proteomes" id="UP000028091">
    <property type="component" value="Unassembled WGS sequence"/>
</dbReference>
<name>A0A081LAC2_9BACI</name>
<sequence>MSSTEALSLPKIPRNLVVVGGGYIGVELGQMFARFGTKVTILEGGEQILPGFESELVSPVVRQLKEDEITLIT</sequence>